<dbReference type="EC" id="3.4.16.-" evidence="3"/>
<dbReference type="PANTHER" id="PTHR11802">
    <property type="entry name" value="SERINE PROTEASE FAMILY S10 SERINE CARBOXYPEPTIDASE"/>
    <property type="match status" value="1"/>
</dbReference>
<dbReference type="FunFam" id="3.40.50.1820:FF:000163">
    <property type="entry name" value="Carboxypeptidase"/>
    <property type="match status" value="1"/>
</dbReference>
<evidence type="ECO:0000256" key="2">
    <source>
        <dbReference type="ARBA" id="ARBA00023180"/>
    </source>
</evidence>
<evidence type="ECO:0000256" key="3">
    <source>
        <dbReference type="RuleBase" id="RU361156"/>
    </source>
</evidence>
<keyword evidence="2" id="KW-0325">Glycoprotein</keyword>
<accession>A0AAD4XIB0</accession>
<comment type="caution">
    <text evidence="4">The sequence shown here is derived from an EMBL/GenBank/DDBJ whole genome shotgun (WGS) entry which is preliminary data.</text>
</comment>
<organism evidence="4 5">
    <name type="scientific">Papaver atlanticum</name>
    <dbReference type="NCBI Taxonomy" id="357466"/>
    <lineage>
        <taxon>Eukaryota</taxon>
        <taxon>Viridiplantae</taxon>
        <taxon>Streptophyta</taxon>
        <taxon>Embryophyta</taxon>
        <taxon>Tracheophyta</taxon>
        <taxon>Spermatophyta</taxon>
        <taxon>Magnoliopsida</taxon>
        <taxon>Ranunculales</taxon>
        <taxon>Papaveraceae</taxon>
        <taxon>Papaveroideae</taxon>
        <taxon>Papaver</taxon>
    </lineage>
</organism>
<gene>
    <name evidence="4" type="ORF">MKW98_020550</name>
</gene>
<dbReference type="Proteomes" id="UP001202328">
    <property type="component" value="Unassembled WGS sequence"/>
</dbReference>
<keyword evidence="5" id="KW-1185">Reference proteome</keyword>
<dbReference type="PROSITE" id="PS00131">
    <property type="entry name" value="CARBOXYPEPT_SER_SER"/>
    <property type="match status" value="1"/>
</dbReference>
<sequence length="448" mass="49752">MVSASIFFSFCLLILPLNSYSLFPKQALPTKSGYLPINSTSGSAIFFAFYEAQHPSSSLSQTPILVWLQGGPGCSSMIGNFFELGPWRVSSDSKSNESLILKSNPGAWNRNFGVVFIDNPIGAGFSIASSSEEIPVDQETVAKHLFIALRSFISLEKSWNARPIYITGESYAGKYVPSIGYYILQHNFHSPVSQQMNLRGVAIGNGLTHPVTQVATHADTAYFSGLINEKQKTQLEVLQAEAVRLTQEQKWAQATDARNQVLRRLENMTGLGTLYDLRRKKPYETEMVTKFLENEEIKKALGVSKSIIFEECSDTVGKALHEDVMKSVKYMVEELVKKSKVLLYQGQFDLRDGVVSTEAWIKELRWEGLEKFLMAERKVWKVNGEVAGYVQKWGSLTEVVVSGAGHLVPADQALSSQAMIEDWVLENGLFGREIGVLASKLKCAHGDV</sequence>
<evidence type="ECO:0000313" key="4">
    <source>
        <dbReference type="EMBL" id="KAI3915003.1"/>
    </source>
</evidence>
<dbReference type="Gene3D" id="3.40.50.1820">
    <property type="entry name" value="alpha/beta hydrolase"/>
    <property type="match status" value="1"/>
</dbReference>
<dbReference type="PRINTS" id="PR00724">
    <property type="entry name" value="CRBOXYPTASEC"/>
</dbReference>
<feature type="signal peptide" evidence="3">
    <location>
        <begin position="1"/>
        <end position="19"/>
    </location>
</feature>
<proteinExistence type="inferred from homology"/>
<dbReference type="EMBL" id="JAJJMB010009213">
    <property type="protein sequence ID" value="KAI3915003.1"/>
    <property type="molecule type" value="Genomic_DNA"/>
</dbReference>
<dbReference type="PANTHER" id="PTHR11802:SF454">
    <property type="entry name" value="SERINE CARBOXYPEPTIDASE-LIKE 50"/>
    <property type="match status" value="1"/>
</dbReference>
<dbReference type="GO" id="GO:0006508">
    <property type="term" value="P:proteolysis"/>
    <property type="evidence" value="ECO:0007669"/>
    <property type="project" value="UniProtKB-KW"/>
</dbReference>
<keyword evidence="3" id="KW-0121">Carboxypeptidase</keyword>
<dbReference type="InterPro" id="IPR029058">
    <property type="entry name" value="AB_hydrolase_fold"/>
</dbReference>
<dbReference type="AlphaFoldDB" id="A0AAD4XIB0"/>
<protein>
    <recommendedName>
        <fullName evidence="3">Carboxypeptidase</fullName>
        <ecNumber evidence="3">3.4.16.-</ecNumber>
    </recommendedName>
</protein>
<evidence type="ECO:0000256" key="1">
    <source>
        <dbReference type="ARBA" id="ARBA00009431"/>
    </source>
</evidence>
<keyword evidence="3" id="KW-0732">Signal</keyword>
<dbReference type="InterPro" id="IPR018202">
    <property type="entry name" value="Ser_caboxypep_ser_AS"/>
</dbReference>
<dbReference type="GO" id="GO:0004185">
    <property type="term" value="F:serine-type carboxypeptidase activity"/>
    <property type="evidence" value="ECO:0007669"/>
    <property type="project" value="UniProtKB-UniRule"/>
</dbReference>
<dbReference type="InterPro" id="IPR033124">
    <property type="entry name" value="Ser_caboxypep_his_AS"/>
</dbReference>
<keyword evidence="3" id="KW-0378">Hydrolase</keyword>
<comment type="similarity">
    <text evidence="1 3">Belongs to the peptidase S10 family.</text>
</comment>
<feature type="chain" id="PRO_5041767194" description="Carboxypeptidase" evidence="3">
    <location>
        <begin position="20"/>
        <end position="448"/>
    </location>
</feature>
<dbReference type="Pfam" id="PF00450">
    <property type="entry name" value="Peptidase_S10"/>
    <property type="match status" value="1"/>
</dbReference>
<keyword evidence="3" id="KW-0645">Protease</keyword>
<reference evidence="4" key="1">
    <citation type="submission" date="2022-04" db="EMBL/GenBank/DDBJ databases">
        <title>A functionally conserved STORR gene fusion in Papaver species that diverged 16.8 million years ago.</title>
        <authorList>
            <person name="Catania T."/>
        </authorList>
    </citation>
    <scope>NUCLEOTIDE SEQUENCE</scope>
    <source>
        <strain evidence="4">S-188037</strain>
    </source>
</reference>
<dbReference type="PROSITE" id="PS00560">
    <property type="entry name" value="CARBOXYPEPT_SER_HIS"/>
    <property type="match status" value="1"/>
</dbReference>
<dbReference type="InterPro" id="IPR001563">
    <property type="entry name" value="Peptidase_S10"/>
</dbReference>
<evidence type="ECO:0000313" key="5">
    <source>
        <dbReference type="Proteomes" id="UP001202328"/>
    </source>
</evidence>
<dbReference type="SUPFAM" id="SSF53474">
    <property type="entry name" value="alpha/beta-Hydrolases"/>
    <property type="match status" value="1"/>
</dbReference>
<name>A0AAD4XIB0_9MAGN</name>